<evidence type="ECO:0000313" key="3">
    <source>
        <dbReference type="EMBL" id="QDU03024.1"/>
    </source>
</evidence>
<reference evidence="3 4" key="1">
    <citation type="submission" date="2019-02" db="EMBL/GenBank/DDBJ databases">
        <title>Deep-cultivation of Planctomycetes and their phenomic and genomic characterization uncovers novel biology.</title>
        <authorList>
            <person name="Wiegand S."/>
            <person name="Jogler M."/>
            <person name="Boedeker C."/>
            <person name="Pinto D."/>
            <person name="Vollmers J."/>
            <person name="Rivas-Marin E."/>
            <person name="Kohn T."/>
            <person name="Peeters S.H."/>
            <person name="Heuer A."/>
            <person name="Rast P."/>
            <person name="Oberbeckmann S."/>
            <person name="Bunk B."/>
            <person name="Jeske O."/>
            <person name="Meyerdierks A."/>
            <person name="Storesund J.E."/>
            <person name="Kallscheuer N."/>
            <person name="Luecker S."/>
            <person name="Lage O.M."/>
            <person name="Pohl T."/>
            <person name="Merkel B.J."/>
            <person name="Hornburger P."/>
            <person name="Mueller R.-W."/>
            <person name="Bruemmer F."/>
            <person name="Labrenz M."/>
            <person name="Spormann A.M."/>
            <person name="Op den Camp H."/>
            <person name="Overmann J."/>
            <person name="Amann R."/>
            <person name="Jetten M.S.M."/>
            <person name="Mascher T."/>
            <person name="Medema M.H."/>
            <person name="Devos D.P."/>
            <person name="Kaster A.-K."/>
            <person name="Ovreas L."/>
            <person name="Rohde M."/>
            <person name="Galperin M.Y."/>
            <person name="Jogler C."/>
        </authorList>
    </citation>
    <scope>NUCLEOTIDE SEQUENCE [LARGE SCALE GENOMIC DNA]</scope>
    <source>
        <strain evidence="3 4">V6</strain>
    </source>
</reference>
<organism evidence="3 4">
    <name type="scientific">Gimesia chilikensis</name>
    <dbReference type="NCBI Taxonomy" id="2605989"/>
    <lineage>
        <taxon>Bacteria</taxon>
        <taxon>Pseudomonadati</taxon>
        <taxon>Planctomycetota</taxon>
        <taxon>Planctomycetia</taxon>
        <taxon>Planctomycetales</taxon>
        <taxon>Planctomycetaceae</taxon>
        <taxon>Gimesia</taxon>
    </lineage>
</organism>
<dbReference type="EMBL" id="CP036347">
    <property type="protein sequence ID" value="QDU03024.1"/>
    <property type="molecule type" value="Genomic_DNA"/>
</dbReference>
<dbReference type="AlphaFoldDB" id="A0A517WCP9"/>
<accession>A0A517WCP9</accession>
<protein>
    <submittedName>
        <fullName evidence="3">Uncharacterized protein</fullName>
    </submittedName>
</protein>
<sequence length="275" mass="31632" precursor="true">MSRLGFRCLLAGGLLVSICQADPGARQVAPEDARQSVPSPSVQGGRQATGAKSPWRNATPQQKAEIEALIDQLVLNQNIDPNDMDAQEKAWDTCIAAFDKLSTYQERAFPQLVQHLDDKRPSIPFRNHRLDFQVGKACYWNLYYQLQDRPDDYSRYGYYRKGRDGKDHPQPYWKGTPFDDAGGVKKWLAAHRGLSYPEMQVKCLQWLLKKEKEIGVPDAESYFRNILPLKIQILKRRQQAGEDVQAELKRLQKIKQEKRVDQIPRELLPGEQVDR</sequence>
<proteinExistence type="predicted"/>
<feature type="signal peptide" evidence="2">
    <location>
        <begin position="1"/>
        <end position="21"/>
    </location>
</feature>
<evidence type="ECO:0000313" key="4">
    <source>
        <dbReference type="Proteomes" id="UP000320722"/>
    </source>
</evidence>
<evidence type="ECO:0000256" key="2">
    <source>
        <dbReference type="SAM" id="SignalP"/>
    </source>
</evidence>
<feature type="region of interest" description="Disordered" evidence="1">
    <location>
        <begin position="29"/>
        <end position="60"/>
    </location>
</feature>
<dbReference type="Proteomes" id="UP000320722">
    <property type="component" value="Chromosome"/>
</dbReference>
<dbReference type="RefSeq" id="WP_145040499.1">
    <property type="nucleotide sequence ID" value="NZ_CP036347.1"/>
</dbReference>
<evidence type="ECO:0000256" key="1">
    <source>
        <dbReference type="SAM" id="MobiDB-lite"/>
    </source>
</evidence>
<feature type="chain" id="PRO_5021918663" evidence="2">
    <location>
        <begin position="22"/>
        <end position="275"/>
    </location>
</feature>
<feature type="compositionally biased region" description="Polar residues" evidence="1">
    <location>
        <begin position="36"/>
        <end position="46"/>
    </location>
</feature>
<gene>
    <name evidence="3" type="ORF">V6x_27340</name>
</gene>
<name>A0A517WCP9_9PLAN</name>
<keyword evidence="2" id="KW-0732">Signal</keyword>